<dbReference type="Proteomes" id="UP001082899">
    <property type="component" value="Unassembled WGS sequence"/>
</dbReference>
<proteinExistence type="predicted"/>
<accession>A0ABT3ZJH1</accession>
<organism evidence="1 2">
    <name type="scientific">Robbsia betulipollinis</name>
    <dbReference type="NCBI Taxonomy" id="2981849"/>
    <lineage>
        <taxon>Bacteria</taxon>
        <taxon>Pseudomonadati</taxon>
        <taxon>Pseudomonadota</taxon>
        <taxon>Betaproteobacteria</taxon>
        <taxon>Burkholderiales</taxon>
        <taxon>Burkholderiaceae</taxon>
        <taxon>Robbsia</taxon>
    </lineage>
</organism>
<evidence type="ECO:0000313" key="1">
    <source>
        <dbReference type="EMBL" id="MCY0386557.1"/>
    </source>
</evidence>
<name>A0ABT3ZJH1_9BURK</name>
<gene>
    <name evidence="1" type="ORF">OVY01_04755</name>
</gene>
<sequence length="314" mass="34463">MRLAANARLKVGQVGQVGHFRGMRVVRAVRWGVRAMAAMGLGLGLTPSPAHAAHIAGGAAPGALALRQTFVDEVPRRLKVPAVTQAAYADVLEQALTAGKAGALSNEYVVLVDRNTFVEALFIYFRARSGDTWRLIGAAPVSTGRPGSYDHFVTPTGVFVHTPANMDYRAEGTLNENHIRGYGQHGMRIYDFGWQQGERGWGKGGVSQMRLQMHATDPDVLEPLLGMRHSKGCVRIPGALNQFLDRHGVLDADYDAQLRGGRSMWVLKPERQPTPWAGRYMVVVDTRQHVRPYWSPLPDSRARARMPAHADTAD</sequence>
<comment type="caution">
    <text evidence="1">The sequence shown here is derived from an EMBL/GenBank/DDBJ whole genome shotgun (WGS) entry which is preliminary data.</text>
</comment>
<dbReference type="EMBL" id="JAPMXC010000001">
    <property type="protein sequence ID" value="MCY0386557.1"/>
    <property type="molecule type" value="Genomic_DNA"/>
</dbReference>
<protein>
    <submittedName>
        <fullName evidence="1">L,D-transpeptidase</fullName>
    </submittedName>
</protein>
<evidence type="ECO:0000313" key="2">
    <source>
        <dbReference type="Proteomes" id="UP001082899"/>
    </source>
</evidence>
<reference evidence="1" key="1">
    <citation type="submission" date="2022-11" db="EMBL/GenBank/DDBJ databases">
        <title>Robbsia betulipollinis sp. nov., isolated from pollen of birch (Betula pendula).</title>
        <authorList>
            <person name="Shi H."/>
            <person name="Ambika Manirajan B."/>
            <person name="Ratering S."/>
            <person name="Geissler-Plaum R."/>
            <person name="Schnell S."/>
        </authorList>
    </citation>
    <scope>NUCLEOTIDE SEQUENCE</scope>
    <source>
        <strain evidence="1">Bb-Pol-6</strain>
    </source>
</reference>
<dbReference type="InterPro" id="IPR005490">
    <property type="entry name" value="LD_TPept_cat_dom"/>
</dbReference>
<keyword evidence="2" id="KW-1185">Reference proteome</keyword>
<dbReference type="CDD" id="cd16913">
    <property type="entry name" value="YkuD_like"/>
    <property type="match status" value="1"/>
</dbReference>